<dbReference type="EMBL" id="CAJPVJ010000093">
    <property type="protein sequence ID" value="CAG2160693.1"/>
    <property type="molecule type" value="Genomic_DNA"/>
</dbReference>
<keyword evidence="1" id="KW-0472">Membrane</keyword>
<keyword evidence="1" id="KW-0812">Transmembrane</keyword>
<protein>
    <submittedName>
        <fullName evidence="2">Uncharacterized protein</fullName>
    </submittedName>
</protein>
<dbReference type="Proteomes" id="UP000728032">
    <property type="component" value="Unassembled WGS sequence"/>
</dbReference>
<evidence type="ECO:0000313" key="2">
    <source>
        <dbReference type="EMBL" id="CAD7637499.1"/>
    </source>
</evidence>
<feature type="transmembrane region" description="Helical" evidence="1">
    <location>
        <begin position="49"/>
        <end position="67"/>
    </location>
</feature>
<dbReference type="OrthoDB" id="10388605at2759"/>
<evidence type="ECO:0000256" key="1">
    <source>
        <dbReference type="SAM" id="Phobius"/>
    </source>
</evidence>
<gene>
    <name evidence="2" type="ORF">ONB1V03_LOCUS850</name>
</gene>
<keyword evidence="1" id="KW-1133">Transmembrane helix</keyword>
<name>A0A7R9L9D0_9ACAR</name>
<feature type="non-terminal residue" evidence="2">
    <location>
        <position position="104"/>
    </location>
</feature>
<dbReference type="EMBL" id="OC914918">
    <property type="protein sequence ID" value="CAD7637499.1"/>
    <property type="molecule type" value="Genomic_DNA"/>
</dbReference>
<feature type="non-terminal residue" evidence="2">
    <location>
        <position position="1"/>
    </location>
</feature>
<proteinExistence type="predicted"/>
<evidence type="ECO:0000313" key="3">
    <source>
        <dbReference type="Proteomes" id="UP000728032"/>
    </source>
</evidence>
<keyword evidence="3" id="KW-1185">Reference proteome</keyword>
<sequence>LIIGTPIYQSNVDKWSYDWHKYPGIPYTFKVEDPLIPVGDDVQELTNRYWHYSIYLSVAYIIVIFGIKHLMSYRKTGYDLRRYLTAWNCFHTGITPSTYPSPIL</sequence>
<reference evidence="2" key="1">
    <citation type="submission" date="2020-11" db="EMBL/GenBank/DDBJ databases">
        <authorList>
            <person name="Tran Van P."/>
        </authorList>
    </citation>
    <scope>NUCLEOTIDE SEQUENCE</scope>
</reference>
<dbReference type="AlphaFoldDB" id="A0A7R9L9D0"/>
<accession>A0A7R9L9D0</accession>
<organism evidence="2">
    <name type="scientific">Oppiella nova</name>
    <dbReference type="NCBI Taxonomy" id="334625"/>
    <lineage>
        <taxon>Eukaryota</taxon>
        <taxon>Metazoa</taxon>
        <taxon>Ecdysozoa</taxon>
        <taxon>Arthropoda</taxon>
        <taxon>Chelicerata</taxon>
        <taxon>Arachnida</taxon>
        <taxon>Acari</taxon>
        <taxon>Acariformes</taxon>
        <taxon>Sarcoptiformes</taxon>
        <taxon>Oribatida</taxon>
        <taxon>Brachypylina</taxon>
        <taxon>Oppioidea</taxon>
        <taxon>Oppiidae</taxon>
        <taxon>Oppiella</taxon>
    </lineage>
</organism>